<name>A0A2P5BXH8_TREOI</name>
<sequence length="110" mass="12924">MIQNYKNILPNTQTSWANTNNFQEIQSTTLQAQIMSSYAKTRHKIRNYYFRTIEVRIAYHSNGHKSTRMNIHLDLGIPTGVEFTSLVSSPTLLRLQFQSYNYSKDFRVPF</sequence>
<dbReference type="Proteomes" id="UP000237000">
    <property type="component" value="Unassembled WGS sequence"/>
</dbReference>
<protein>
    <submittedName>
        <fullName evidence="1">Uncharacterized protein</fullName>
    </submittedName>
</protein>
<accession>A0A2P5BXH8</accession>
<dbReference type="InParanoid" id="A0A2P5BXH8"/>
<comment type="caution">
    <text evidence="1">The sequence shown here is derived from an EMBL/GenBank/DDBJ whole genome shotgun (WGS) entry which is preliminary data.</text>
</comment>
<gene>
    <name evidence="1" type="ORF">TorRG33x02_305030</name>
</gene>
<organism evidence="1 2">
    <name type="scientific">Trema orientale</name>
    <name type="common">Charcoal tree</name>
    <name type="synonym">Celtis orientalis</name>
    <dbReference type="NCBI Taxonomy" id="63057"/>
    <lineage>
        <taxon>Eukaryota</taxon>
        <taxon>Viridiplantae</taxon>
        <taxon>Streptophyta</taxon>
        <taxon>Embryophyta</taxon>
        <taxon>Tracheophyta</taxon>
        <taxon>Spermatophyta</taxon>
        <taxon>Magnoliopsida</taxon>
        <taxon>eudicotyledons</taxon>
        <taxon>Gunneridae</taxon>
        <taxon>Pentapetalae</taxon>
        <taxon>rosids</taxon>
        <taxon>fabids</taxon>
        <taxon>Rosales</taxon>
        <taxon>Cannabaceae</taxon>
        <taxon>Trema</taxon>
    </lineage>
</organism>
<evidence type="ECO:0000313" key="1">
    <source>
        <dbReference type="EMBL" id="PON53515.1"/>
    </source>
</evidence>
<keyword evidence="2" id="KW-1185">Reference proteome</keyword>
<evidence type="ECO:0000313" key="2">
    <source>
        <dbReference type="Proteomes" id="UP000237000"/>
    </source>
</evidence>
<proteinExistence type="predicted"/>
<reference evidence="2" key="1">
    <citation type="submission" date="2016-06" db="EMBL/GenBank/DDBJ databases">
        <title>Parallel loss of symbiosis genes in relatives of nitrogen-fixing non-legume Parasponia.</title>
        <authorList>
            <person name="Van Velzen R."/>
            <person name="Holmer R."/>
            <person name="Bu F."/>
            <person name="Rutten L."/>
            <person name="Van Zeijl A."/>
            <person name="Liu W."/>
            <person name="Santuari L."/>
            <person name="Cao Q."/>
            <person name="Sharma T."/>
            <person name="Shen D."/>
            <person name="Roswanjaya Y."/>
            <person name="Wardhani T."/>
            <person name="Kalhor M.S."/>
            <person name="Jansen J."/>
            <person name="Van den Hoogen J."/>
            <person name="Gungor B."/>
            <person name="Hartog M."/>
            <person name="Hontelez J."/>
            <person name="Verver J."/>
            <person name="Yang W.-C."/>
            <person name="Schijlen E."/>
            <person name="Repin R."/>
            <person name="Schilthuizen M."/>
            <person name="Schranz E."/>
            <person name="Heidstra R."/>
            <person name="Miyata K."/>
            <person name="Fedorova E."/>
            <person name="Kohlen W."/>
            <person name="Bisseling T."/>
            <person name="Smit S."/>
            <person name="Geurts R."/>
        </authorList>
    </citation>
    <scope>NUCLEOTIDE SEQUENCE [LARGE SCALE GENOMIC DNA]</scope>
    <source>
        <strain evidence="2">cv. RG33-2</strain>
    </source>
</reference>
<dbReference type="EMBL" id="JXTC01000443">
    <property type="protein sequence ID" value="PON53515.1"/>
    <property type="molecule type" value="Genomic_DNA"/>
</dbReference>
<dbReference type="AlphaFoldDB" id="A0A2P5BXH8"/>